<name>A0A5B7I468_PORTR</name>
<dbReference type="Proteomes" id="UP000324222">
    <property type="component" value="Unassembled WGS sequence"/>
</dbReference>
<gene>
    <name evidence="3" type="ORF">E2C01_071036</name>
</gene>
<dbReference type="GO" id="GO:0003824">
    <property type="term" value="F:catalytic activity"/>
    <property type="evidence" value="ECO:0007669"/>
    <property type="project" value="InterPro"/>
</dbReference>
<dbReference type="InterPro" id="IPR036691">
    <property type="entry name" value="Endo/exonu/phosph_ase_sf"/>
</dbReference>
<sequence length="160" mass="17889">MQDYSKFFDYLTSKVEHILSLYPFAENSILRDFNVHHQFWLSSPFTDNPGELAFNFAILHDLEQLVQHPTCIPDTPNILDLFLTSNHSAYAGTLSSPIPKSEVSTDGSKTRGRYSSKWKNDRRLSSGSKSVANGTSHKRAAPTAATDPAAGGVWLPFRRM</sequence>
<evidence type="ECO:0000313" key="3">
    <source>
        <dbReference type="EMBL" id="MPC76619.1"/>
    </source>
</evidence>
<dbReference type="EMBL" id="VSRR010043774">
    <property type="protein sequence ID" value="MPC76619.1"/>
    <property type="molecule type" value="Genomic_DNA"/>
</dbReference>
<proteinExistence type="predicted"/>
<feature type="compositionally biased region" description="Polar residues" evidence="1">
    <location>
        <begin position="125"/>
        <end position="135"/>
    </location>
</feature>
<evidence type="ECO:0000313" key="4">
    <source>
        <dbReference type="Proteomes" id="UP000324222"/>
    </source>
</evidence>
<feature type="region of interest" description="Disordered" evidence="1">
    <location>
        <begin position="96"/>
        <end position="147"/>
    </location>
</feature>
<evidence type="ECO:0000259" key="2">
    <source>
        <dbReference type="Pfam" id="PF14529"/>
    </source>
</evidence>
<feature type="domain" description="Endonuclease/exonuclease/phosphatase" evidence="2">
    <location>
        <begin position="26"/>
        <end position="90"/>
    </location>
</feature>
<dbReference type="InterPro" id="IPR005135">
    <property type="entry name" value="Endo/exonuclease/phosphatase"/>
</dbReference>
<protein>
    <recommendedName>
        <fullName evidence="2">Endonuclease/exonuclease/phosphatase domain-containing protein</fullName>
    </recommendedName>
</protein>
<accession>A0A5B7I468</accession>
<dbReference type="AlphaFoldDB" id="A0A5B7I468"/>
<evidence type="ECO:0000256" key="1">
    <source>
        <dbReference type="SAM" id="MobiDB-lite"/>
    </source>
</evidence>
<comment type="caution">
    <text evidence="3">The sequence shown here is derived from an EMBL/GenBank/DDBJ whole genome shotgun (WGS) entry which is preliminary data.</text>
</comment>
<keyword evidence="4" id="KW-1185">Reference proteome</keyword>
<dbReference type="Pfam" id="PF14529">
    <property type="entry name" value="Exo_endo_phos_2"/>
    <property type="match status" value="1"/>
</dbReference>
<feature type="compositionally biased region" description="Polar residues" evidence="1">
    <location>
        <begin position="96"/>
        <end position="107"/>
    </location>
</feature>
<dbReference type="Gene3D" id="3.60.10.10">
    <property type="entry name" value="Endonuclease/exonuclease/phosphatase"/>
    <property type="match status" value="1"/>
</dbReference>
<reference evidence="3 4" key="1">
    <citation type="submission" date="2019-05" db="EMBL/GenBank/DDBJ databases">
        <title>Another draft genome of Portunus trituberculatus and its Hox gene families provides insights of decapod evolution.</title>
        <authorList>
            <person name="Jeong J.-H."/>
            <person name="Song I."/>
            <person name="Kim S."/>
            <person name="Choi T."/>
            <person name="Kim D."/>
            <person name="Ryu S."/>
            <person name="Kim W."/>
        </authorList>
    </citation>
    <scope>NUCLEOTIDE SEQUENCE [LARGE SCALE GENOMIC DNA]</scope>
    <source>
        <tissue evidence="3">Muscle</tissue>
    </source>
</reference>
<organism evidence="3 4">
    <name type="scientific">Portunus trituberculatus</name>
    <name type="common">Swimming crab</name>
    <name type="synonym">Neptunus trituberculatus</name>
    <dbReference type="NCBI Taxonomy" id="210409"/>
    <lineage>
        <taxon>Eukaryota</taxon>
        <taxon>Metazoa</taxon>
        <taxon>Ecdysozoa</taxon>
        <taxon>Arthropoda</taxon>
        <taxon>Crustacea</taxon>
        <taxon>Multicrustacea</taxon>
        <taxon>Malacostraca</taxon>
        <taxon>Eumalacostraca</taxon>
        <taxon>Eucarida</taxon>
        <taxon>Decapoda</taxon>
        <taxon>Pleocyemata</taxon>
        <taxon>Brachyura</taxon>
        <taxon>Eubrachyura</taxon>
        <taxon>Portunoidea</taxon>
        <taxon>Portunidae</taxon>
        <taxon>Portuninae</taxon>
        <taxon>Portunus</taxon>
    </lineage>
</organism>